<dbReference type="Pfam" id="PF14748">
    <property type="entry name" value="P5CR_dimer"/>
    <property type="match status" value="1"/>
</dbReference>
<gene>
    <name evidence="6 11" type="primary">proC</name>
    <name evidence="11" type="ORF">ERX27_06215</name>
</gene>
<evidence type="ECO:0000256" key="7">
    <source>
        <dbReference type="NCBIfam" id="TIGR00112"/>
    </source>
</evidence>
<evidence type="ECO:0000256" key="3">
    <source>
        <dbReference type="ARBA" id="ARBA00022857"/>
    </source>
</evidence>
<evidence type="ECO:0000259" key="10">
    <source>
        <dbReference type="Pfam" id="PF14748"/>
    </source>
</evidence>
<keyword evidence="6" id="KW-0963">Cytoplasm</keyword>
<keyword evidence="2 6" id="KW-0641">Proline biosynthesis</keyword>
<feature type="binding site" evidence="8">
    <location>
        <begin position="69"/>
        <end position="72"/>
    </location>
    <ligand>
        <name>NADP(+)</name>
        <dbReference type="ChEBI" id="CHEBI:58349"/>
    </ligand>
</feature>
<dbReference type="InterPro" id="IPR036291">
    <property type="entry name" value="NAD(P)-bd_dom_sf"/>
</dbReference>
<dbReference type="PANTHER" id="PTHR11645:SF0">
    <property type="entry name" value="PYRROLINE-5-CARBOXYLATE REDUCTASE 3"/>
    <property type="match status" value="1"/>
</dbReference>
<dbReference type="InterPro" id="IPR008927">
    <property type="entry name" value="6-PGluconate_DH-like_C_sf"/>
</dbReference>
<dbReference type="InterPro" id="IPR000304">
    <property type="entry name" value="Pyrroline-COOH_reductase"/>
</dbReference>
<proteinExistence type="inferred from homology"/>
<dbReference type="EMBL" id="SCWA01000009">
    <property type="protein sequence ID" value="TDL97849.1"/>
    <property type="molecule type" value="Genomic_DNA"/>
</dbReference>
<evidence type="ECO:0000256" key="8">
    <source>
        <dbReference type="PIRSR" id="PIRSR000193-1"/>
    </source>
</evidence>
<feature type="domain" description="Pyrroline-5-carboxylate reductase dimerisation" evidence="10">
    <location>
        <begin position="161"/>
        <end position="265"/>
    </location>
</feature>
<dbReference type="InterPro" id="IPR029036">
    <property type="entry name" value="P5CR_dimer"/>
</dbReference>
<evidence type="ECO:0000256" key="4">
    <source>
        <dbReference type="ARBA" id="ARBA00023002"/>
    </source>
</evidence>
<sequence>MKIVFYGAGNMASAIFEGLISSSLLNSHDIYLTNRSSENQLQDYQEKLNIRYSYDDIELLTDADYVFLATKPYDFDSLAERIKDKIQPGNHFISIMAGISINQIKTKLQTQNPIARIMPNTNAQVQQSVTGITFSESFDAGHKDELFKILNSFGTALEVEEDKLHQVTAITGSGPAFLYYMYEQYIKAATKMGLDKDHVDAAVRNLIIGTGHMLEASELEIEQLRENITSKGGTTKAGLDALKKYPVEDIFTDCLEQAIKRSKELAD</sequence>
<protein>
    <recommendedName>
        <fullName evidence="6 7">Pyrroline-5-carboxylate reductase</fullName>
        <shortName evidence="6">P5C reductase</shortName>
        <shortName evidence="6">P5CR</shortName>
        <ecNumber evidence="6 7">1.5.1.2</ecNumber>
    </recommendedName>
    <alternativeName>
        <fullName evidence="6">PCA reductase</fullName>
    </alternativeName>
</protein>
<reference evidence="11 12" key="1">
    <citation type="submission" date="2019-01" db="EMBL/GenBank/DDBJ databases">
        <title>Draft genome sequences of the type strains of six Macrococcus species.</title>
        <authorList>
            <person name="Mazhar S."/>
            <person name="Altermann E."/>
            <person name="Hill C."/>
            <person name="Mcauliffe O."/>
        </authorList>
    </citation>
    <scope>NUCLEOTIDE SEQUENCE [LARGE SCALE GENOMIC DNA]</scope>
    <source>
        <strain evidence="11 12">CCM4811</strain>
    </source>
</reference>
<dbReference type="Gene3D" id="3.40.50.720">
    <property type="entry name" value="NAD(P)-binding Rossmann-like Domain"/>
    <property type="match status" value="1"/>
</dbReference>
<dbReference type="NCBIfam" id="TIGR00112">
    <property type="entry name" value="proC"/>
    <property type="match status" value="1"/>
</dbReference>
<evidence type="ECO:0000313" key="11">
    <source>
        <dbReference type="EMBL" id="TDL97849.1"/>
    </source>
</evidence>
<dbReference type="SUPFAM" id="SSF48179">
    <property type="entry name" value="6-phosphogluconate dehydrogenase C-terminal domain-like"/>
    <property type="match status" value="1"/>
</dbReference>
<dbReference type="Proteomes" id="UP000295310">
    <property type="component" value="Unassembled WGS sequence"/>
</dbReference>
<dbReference type="Pfam" id="PF03807">
    <property type="entry name" value="F420_oxidored"/>
    <property type="match status" value="1"/>
</dbReference>
<comment type="caution">
    <text evidence="11">The sequence shown here is derived from an EMBL/GenBank/DDBJ whole genome shotgun (WGS) entry which is preliminary data.</text>
</comment>
<dbReference type="Gene3D" id="1.10.3730.10">
    <property type="entry name" value="ProC C-terminal domain-like"/>
    <property type="match status" value="1"/>
</dbReference>
<feature type="domain" description="Pyrroline-5-carboxylate reductase catalytic N-terminal" evidence="9">
    <location>
        <begin position="2"/>
        <end position="98"/>
    </location>
</feature>
<dbReference type="OrthoDB" id="9805754at2"/>
<dbReference type="RefSeq" id="WP_133431971.1">
    <property type="nucleotide sequence ID" value="NZ_CP092172.1"/>
</dbReference>
<evidence type="ECO:0000256" key="1">
    <source>
        <dbReference type="ARBA" id="ARBA00005525"/>
    </source>
</evidence>
<comment type="pathway">
    <text evidence="6">Amino-acid biosynthesis; L-proline biosynthesis; L-proline from L-glutamate 5-semialdehyde: step 1/1.</text>
</comment>
<dbReference type="PANTHER" id="PTHR11645">
    <property type="entry name" value="PYRROLINE-5-CARBOXYLATE REDUCTASE"/>
    <property type="match status" value="1"/>
</dbReference>
<dbReference type="UniPathway" id="UPA00098">
    <property type="reaction ID" value="UER00361"/>
</dbReference>
<dbReference type="GO" id="GO:0005737">
    <property type="term" value="C:cytoplasm"/>
    <property type="evidence" value="ECO:0007669"/>
    <property type="project" value="UniProtKB-SubCell"/>
</dbReference>
<comment type="similarity">
    <text evidence="1 6">Belongs to the pyrroline-5-carboxylate reductase family.</text>
</comment>
<comment type="catalytic activity">
    <reaction evidence="6">
        <text>L-proline + NADP(+) = (S)-1-pyrroline-5-carboxylate + NADPH + 2 H(+)</text>
        <dbReference type="Rhea" id="RHEA:14109"/>
        <dbReference type="ChEBI" id="CHEBI:15378"/>
        <dbReference type="ChEBI" id="CHEBI:17388"/>
        <dbReference type="ChEBI" id="CHEBI:57783"/>
        <dbReference type="ChEBI" id="CHEBI:58349"/>
        <dbReference type="ChEBI" id="CHEBI:60039"/>
        <dbReference type="EC" id="1.5.1.2"/>
    </reaction>
</comment>
<dbReference type="PIRSF" id="PIRSF000193">
    <property type="entry name" value="Pyrrol-5-carb_rd"/>
    <property type="match status" value="1"/>
</dbReference>
<evidence type="ECO:0000256" key="2">
    <source>
        <dbReference type="ARBA" id="ARBA00022650"/>
    </source>
</evidence>
<dbReference type="FunFam" id="1.10.3730.10:FF:000001">
    <property type="entry name" value="Pyrroline-5-carboxylate reductase"/>
    <property type="match status" value="1"/>
</dbReference>
<dbReference type="AlphaFoldDB" id="A0A4R6BDN5"/>
<keyword evidence="6" id="KW-0028">Amino-acid biosynthesis</keyword>
<evidence type="ECO:0000313" key="12">
    <source>
        <dbReference type="Proteomes" id="UP000295310"/>
    </source>
</evidence>
<evidence type="ECO:0000256" key="5">
    <source>
        <dbReference type="ARBA" id="ARBA00058118"/>
    </source>
</evidence>
<dbReference type="HAMAP" id="MF_01925">
    <property type="entry name" value="P5C_reductase"/>
    <property type="match status" value="1"/>
</dbReference>
<dbReference type="InterPro" id="IPR028939">
    <property type="entry name" value="P5C_Rdtase_cat_N"/>
</dbReference>
<comment type="function">
    <text evidence="5 6">Catalyzes the reduction of 1-pyrroline-5-carboxylate (PCA) to L-proline.</text>
</comment>
<organism evidence="11 12">
    <name type="scientific">Macrococcus brunensis</name>
    <dbReference type="NCBI Taxonomy" id="198483"/>
    <lineage>
        <taxon>Bacteria</taxon>
        <taxon>Bacillati</taxon>
        <taxon>Bacillota</taxon>
        <taxon>Bacilli</taxon>
        <taxon>Bacillales</taxon>
        <taxon>Staphylococcaceae</taxon>
        <taxon>Macrococcus</taxon>
    </lineage>
</organism>
<dbReference type="GO" id="GO:0055129">
    <property type="term" value="P:L-proline biosynthetic process"/>
    <property type="evidence" value="ECO:0007669"/>
    <property type="project" value="UniProtKB-UniRule"/>
</dbReference>
<dbReference type="EC" id="1.5.1.2" evidence="6 7"/>
<comment type="subcellular location">
    <subcellularLocation>
        <location evidence="6">Cytoplasm</location>
    </subcellularLocation>
</comment>
<keyword evidence="3 6" id="KW-0521">NADP</keyword>
<dbReference type="SUPFAM" id="SSF51735">
    <property type="entry name" value="NAD(P)-binding Rossmann-fold domains"/>
    <property type="match status" value="1"/>
</dbReference>
<keyword evidence="12" id="KW-1185">Reference proteome</keyword>
<name>A0A4R6BDN5_9STAP</name>
<dbReference type="GO" id="GO:0004735">
    <property type="term" value="F:pyrroline-5-carboxylate reductase activity"/>
    <property type="evidence" value="ECO:0007669"/>
    <property type="project" value="UniProtKB-UniRule"/>
</dbReference>
<evidence type="ECO:0000256" key="6">
    <source>
        <dbReference type="HAMAP-Rule" id="MF_01925"/>
    </source>
</evidence>
<evidence type="ECO:0000259" key="9">
    <source>
        <dbReference type="Pfam" id="PF03807"/>
    </source>
</evidence>
<comment type="catalytic activity">
    <reaction evidence="6">
        <text>L-proline + NAD(+) = (S)-1-pyrroline-5-carboxylate + NADH + 2 H(+)</text>
        <dbReference type="Rhea" id="RHEA:14105"/>
        <dbReference type="ChEBI" id="CHEBI:15378"/>
        <dbReference type="ChEBI" id="CHEBI:17388"/>
        <dbReference type="ChEBI" id="CHEBI:57540"/>
        <dbReference type="ChEBI" id="CHEBI:57945"/>
        <dbReference type="ChEBI" id="CHEBI:60039"/>
        <dbReference type="EC" id="1.5.1.2"/>
    </reaction>
</comment>
<keyword evidence="4 6" id="KW-0560">Oxidoreductase</keyword>
<accession>A0A4R6BDN5</accession>